<feature type="non-terminal residue" evidence="1">
    <location>
        <position position="55"/>
    </location>
</feature>
<sequence>MAISKPVATNADIAALNGELDSLAKVKASSQEAVVSEKANLKGTKKELADLAVEE</sequence>
<comment type="caution">
    <text evidence="1">The sequence shown here is derived from an EMBL/GenBank/DDBJ whole genome shotgun (WGS) entry which is preliminary data.</text>
</comment>
<dbReference type="SMR" id="A0A812TW15"/>
<dbReference type="AlphaFoldDB" id="A0A812TW15"/>
<evidence type="ECO:0000313" key="1">
    <source>
        <dbReference type="EMBL" id="CAE7554083.1"/>
    </source>
</evidence>
<protein>
    <submittedName>
        <fullName evidence="1">SLC4A8 protein</fullName>
    </submittedName>
</protein>
<dbReference type="Proteomes" id="UP000649617">
    <property type="component" value="Unassembled WGS sequence"/>
</dbReference>
<organism evidence="1 2">
    <name type="scientific">Symbiodinium pilosum</name>
    <name type="common">Dinoflagellate</name>
    <dbReference type="NCBI Taxonomy" id="2952"/>
    <lineage>
        <taxon>Eukaryota</taxon>
        <taxon>Sar</taxon>
        <taxon>Alveolata</taxon>
        <taxon>Dinophyceae</taxon>
        <taxon>Suessiales</taxon>
        <taxon>Symbiodiniaceae</taxon>
        <taxon>Symbiodinium</taxon>
    </lineage>
</organism>
<gene>
    <name evidence="1" type="primary">SLC4A8</name>
    <name evidence="1" type="ORF">SPIL2461_LOCUS14735</name>
</gene>
<dbReference type="OrthoDB" id="10519738at2759"/>
<name>A0A812TW15_SYMPI</name>
<keyword evidence="2" id="KW-1185">Reference proteome</keyword>
<accession>A0A812TW15</accession>
<proteinExistence type="predicted"/>
<dbReference type="EMBL" id="CAJNIZ010034614">
    <property type="protein sequence ID" value="CAE7554083.1"/>
    <property type="molecule type" value="Genomic_DNA"/>
</dbReference>
<evidence type="ECO:0000313" key="2">
    <source>
        <dbReference type="Proteomes" id="UP000649617"/>
    </source>
</evidence>
<reference evidence="1" key="1">
    <citation type="submission" date="2021-02" db="EMBL/GenBank/DDBJ databases">
        <authorList>
            <person name="Dougan E. K."/>
            <person name="Rhodes N."/>
            <person name="Thang M."/>
            <person name="Chan C."/>
        </authorList>
    </citation>
    <scope>NUCLEOTIDE SEQUENCE</scope>
</reference>